<feature type="compositionally biased region" description="Basic and acidic residues" evidence="2">
    <location>
        <begin position="241"/>
        <end position="252"/>
    </location>
</feature>
<keyword evidence="3" id="KW-0812">Transmembrane</keyword>
<feature type="transmembrane region" description="Helical" evidence="3">
    <location>
        <begin position="21"/>
        <end position="38"/>
    </location>
</feature>
<proteinExistence type="predicted"/>
<feature type="coiled-coil region" evidence="1">
    <location>
        <begin position="292"/>
        <end position="329"/>
    </location>
</feature>
<keyword evidence="3" id="KW-1133">Transmembrane helix</keyword>
<reference evidence="4 5" key="1">
    <citation type="submission" date="2018-09" db="EMBL/GenBank/DDBJ databases">
        <title>Cohnella cavernae sp. nov., isolated from a karst cave.</title>
        <authorList>
            <person name="Zhu H."/>
        </authorList>
    </citation>
    <scope>NUCLEOTIDE SEQUENCE [LARGE SCALE GENOMIC DNA]</scope>
    <source>
        <strain evidence="4 5">K2E09-144</strain>
    </source>
</reference>
<gene>
    <name evidence="4" type="ORF">D3H35_25330</name>
</gene>
<dbReference type="EMBL" id="QXJM01000042">
    <property type="protein sequence ID" value="RIE00899.1"/>
    <property type="molecule type" value="Genomic_DNA"/>
</dbReference>
<evidence type="ECO:0000313" key="5">
    <source>
        <dbReference type="Proteomes" id="UP000266340"/>
    </source>
</evidence>
<comment type="caution">
    <text evidence="4">The sequence shown here is derived from an EMBL/GenBank/DDBJ whole genome shotgun (WGS) entry which is preliminary data.</text>
</comment>
<evidence type="ECO:0000313" key="4">
    <source>
        <dbReference type="EMBL" id="RIE00899.1"/>
    </source>
</evidence>
<dbReference type="Proteomes" id="UP000266340">
    <property type="component" value="Unassembled WGS sequence"/>
</dbReference>
<dbReference type="AlphaFoldDB" id="A0A398CI92"/>
<accession>A0A398CI92</accession>
<keyword evidence="3" id="KW-0472">Membrane</keyword>
<dbReference type="RefSeq" id="WP_147355944.1">
    <property type="nucleotide sequence ID" value="NZ_JBHSOV010000021.1"/>
</dbReference>
<dbReference type="OrthoDB" id="2385264at2"/>
<evidence type="ECO:0000256" key="2">
    <source>
        <dbReference type="SAM" id="MobiDB-lite"/>
    </source>
</evidence>
<keyword evidence="1" id="KW-0175">Coiled coil</keyword>
<evidence type="ECO:0000256" key="3">
    <source>
        <dbReference type="SAM" id="Phobius"/>
    </source>
</evidence>
<name>A0A398CI92_9BACL</name>
<protein>
    <submittedName>
        <fullName evidence="4">Uncharacterized protein</fullName>
    </submittedName>
</protein>
<feature type="region of interest" description="Disordered" evidence="2">
    <location>
        <begin position="241"/>
        <end position="262"/>
    </location>
</feature>
<sequence>MNGRRTCHNRRQRRDSGTVSVYFIMVTAAFVAFTSLLIDFSRVAAFRKQSELAAKAGVRSVLSSFDPDVYSKYGLFIRGGDPADELFRETVEGNGEIGDGEGLFRYLDAQWSGIGVTESRPLAEHGVFRRQTMEEMKYKAPINLTLELLARFRGIVPAVKDAASTVDVLERMRNAYDKREAALDGVLREQESAGISLPHAFGGLIPYPPVALSGVRTAGKAVDTADAALMYGDYVEKKREDTARDEARRLSEEDGNAPEESAGPIHSAAILAYEASMAKLTASLNAASTDFKEELDRRLDMASLKLEEAESYNAELSRLAEEASSLKGEYSGEDSGYDDPEAKLGADTISPLSDIRKSVTDLVLDGSFFSDYRSELEEQRSSGIAVSDSVYRVASAVAASIGTENDGQALKDEAANVQNDYNGFHLAYGSEGSIPDKRKKLLDGHRTGDNERRLQEDKANEARKSAAGWLGAIQSLQGSKEQRLGFEEAIKLYKANLEWNKTEEEHLERHSRDDASGERDEALEATEGWLNLLLSGVAEARDSIFFGEYVYERFSRFEPADLREALSGGNEGGSSLSLERMETEFILYGLTEPAANVAASYGELFAFRLAIRTMEGLIECRGFGHPLVILAAALAYGFSNALTDVVRLVEKGSVPLSKYAKADTAYGDYARFFLIAHGQPASAAARCIAVMERKLGLALTKAYTYVSGEGTASLKLWFFPGLLKLFGRSDSLGGTIRGNRYEVTFTADSSYQ</sequence>
<organism evidence="4 5">
    <name type="scientific">Cohnella faecalis</name>
    <dbReference type="NCBI Taxonomy" id="2315694"/>
    <lineage>
        <taxon>Bacteria</taxon>
        <taxon>Bacillati</taxon>
        <taxon>Bacillota</taxon>
        <taxon>Bacilli</taxon>
        <taxon>Bacillales</taxon>
        <taxon>Paenibacillaceae</taxon>
        <taxon>Cohnella</taxon>
    </lineage>
</organism>
<evidence type="ECO:0000256" key="1">
    <source>
        <dbReference type="SAM" id="Coils"/>
    </source>
</evidence>
<keyword evidence="5" id="KW-1185">Reference proteome</keyword>